<gene>
    <name evidence="2" type="ORF">BO94DRAFT_590497</name>
</gene>
<proteinExistence type="predicted"/>
<keyword evidence="1" id="KW-0812">Transmembrane</keyword>
<evidence type="ECO:0000313" key="3">
    <source>
        <dbReference type="Proteomes" id="UP000246702"/>
    </source>
</evidence>
<protein>
    <submittedName>
        <fullName evidence="2">Uncharacterized protein</fullName>
    </submittedName>
</protein>
<sequence length="104" mass="11597">MTTVTIGLHRFIEGFFPLGPWRKGRLSAKPAADSAQVPKRRWRKPRHIQSSRLGLVWFLSAMGGISNIIVIIIIITTSQPCSFTTIIMVNRGVGPDQTRPDQAQ</sequence>
<organism evidence="2 3">
    <name type="scientific">Aspergillus sclerotioniger CBS 115572</name>
    <dbReference type="NCBI Taxonomy" id="1450535"/>
    <lineage>
        <taxon>Eukaryota</taxon>
        <taxon>Fungi</taxon>
        <taxon>Dikarya</taxon>
        <taxon>Ascomycota</taxon>
        <taxon>Pezizomycotina</taxon>
        <taxon>Eurotiomycetes</taxon>
        <taxon>Eurotiomycetidae</taxon>
        <taxon>Eurotiales</taxon>
        <taxon>Aspergillaceae</taxon>
        <taxon>Aspergillus</taxon>
        <taxon>Aspergillus subgen. Circumdati</taxon>
    </lineage>
</organism>
<comment type="caution">
    <text evidence="2">The sequence shown here is derived from an EMBL/GenBank/DDBJ whole genome shotgun (WGS) entry which is preliminary data.</text>
</comment>
<dbReference type="RefSeq" id="XP_025462401.1">
    <property type="nucleotide sequence ID" value="XM_025616032.1"/>
</dbReference>
<keyword evidence="3" id="KW-1185">Reference proteome</keyword>
<dbReference type="AlphaFoldDB" id="A0A317V5A5"/>
<feature type="transmembrane region" description="Helical" evidence="1">
    <location>
        <begin position="53"/>
        <end position="75"/>
    </location>
</feature>
<reference evidence="2 3" key="1">
    <citation type="submission" date="2016-12" db="EMBL/GenBank/DDBJ databases">
        <title>The genomes of Aspergillus section Nigri reveals drivers in fungal speciation.</title>
        <authorList>
            <consortium name="DOE Joint Genome Institute"/>
            <person name="Vesth T.C."/>
            <person name="Nybo J."/>
            <person name="Theobald S."/>
            <person name="Brandl J."/>
            <person name="Frisvad J.C."/>
            <person name="Nielsen K.F."/>
            <person name="Lyhne E.K."/>
            <person name="Kogle M.E."/>
            <person name="Kuo A."/>
            <person name="Riley R."/>
            <person name="Clum A."/>
            <person name="Nolan M."/>
            <person name="Lipzen A."/>
            <person name="Salamov A."/>
            <person name="Henrissat B."/>
            <person name="Wiebenga A."/>
            <person name="De Vries R.P."/>
            <person name="Grigoriev I.V."/>
            <person name="Mortensen U.H."/>
            <person name="Andersen M.R."/>
            <person name="Baker S.E."/>
        </authorList>
    </citation>
    <scope>NUCLEOTIDE SEQUENCE [LARGE SCALE GENOMIC DNA]</scope>
    <source>
        <strain evidence="2 3">CBS 115572</strain>
    </source>
</reference>
<accession>A0A317V5A5</accession>
<name>A0A317V5A5_9EURO</name>
<dbReference type="Proteomes" id="UP000246702">
    <property type="component" value="Unassembled WGS sequence"/>
</dbReference>
<evidence type="ECO:0000313" key="2">
    <source>
        <dbReference type="EMBL" id="PWY69196.1"/>
    </source>
</evidence>
<dbReference type="EMBL" id="MSFK01000042">
    <property type="protein sequence ID" value="PWY69196.1"/>
    <property type="molecule type" value="Genomic_DNA"/>
</dbReference>
<dbReference type="GeneID" id="37118175"/>
<evidence type="ECO:0000256" key="1">
    <source>
        <dbReference type="SAM" id="Phobius"/>
    </source>
</evidence>
<keyword evidence="1" id="KW-0472">Membrane</keyword>
<keyword evidence="1" id="KW-1133">Transmembrane helix</keyword>